<dbReference type="PANTHER" id="PTHR32444">
    <property type="entry name" value="BULB-TYPE LECTIN DOMAIN-CONTAINING PROTEIN"/>
    <property type="match status" value="1"/>
</dbReference>
<evidence type="ECO:0000256" key="6">
    <source>
        <dbReference type="PROSITE-ProRule" id="PRU00076"/>
    </source>
</evidence>
<dbReference type="Proteomes" id="UP000593564">
    <property type="component" value="Unassembled WGS sequence"/>
</dbReference>
<keyword evidence="11" id="KW-1185">Reference proteome</keyword>
<dbReference type="PROSITE" id="PS50026">
    <property type="entry name" value="EGF_3"/>
    <property type="match status" value="1"/>
</dbReference>
<evidence type="ECO:0000313" key="11">
    <source>
        <dbReference type="Proteomes" id="UP000593564"/>
    </source>
</evidence>
<evidence type="ECO:0000256" key="2">
    <source>
        <dbReference type="ARBA" id="ARBA00022729"/>
    </source>
</evidence>
<dbReference type="EC" id="2.7.11.1" evidence="1"/>
<feature type="domain" description="EGF-like" evidence="8">
    <location>
        <begin position="130"/>
        <end position="169"/>
    </location>
</feature>
<evidence type="ECO:0000313" key="10">
    <source>
        <dbReference type="EMBL" id="KAF5943682.1"/>
    </source>
</evidence>
<dbReference type="InterPro" id="IPR000858">
    <property type="entry name" value="S_locus_glycoprot_dom"/>
</dbReference>
<dbReference type="GO" id="GO:0004674">
    <property type="term" value="F:protein serine/threonine kinase activity"/>
    <property type="evidence" value="ECO:0007669"/>
    <property type="project" value="UniProtKB-EC"/>
</dbReference>
<organism evidence="10 11">
    <name type="scientific">Camellia sinensis</name>
    <name type="common">Tea plant</name>
    <name type="synonym">Thea sinensis</name>
    <dbReference type="NCBI Taxonomy" id="4442"/>
    <lineage>
        <taxon>Eukaryota</taxon>
        <taxon>Viridiplantae</taxon>
        <taxon>Streptophyta</taxon>
        <taxon>Embryophyta</taxon>
        <taxon>Tracheophyta</taxon>
        <taxon>Spermatophyta</taxon>
        <taxon>Magnoliopsida</taxon>
        <taxon>eudicotyledons</taxon>
        <taxon>Gunneridae</taxon>
        <taxon>Pentapetalae</taxon>
        <taxon>asterids</taxon>
        <taxon>Ericales</taxon>
        <taxon>Theaceae</taxon>
        <taxon>Camellia</taxon>
    </lineage>
</organism>
<dbReference type="EMBL" id="JACBKZ010000008">
    <property type="protein sequence ID" value="KAF5943682.1"/>
    <property type="molecule type" value="Genomic_DNA"/>
</dbReference>
<gene>
    <name evidence="10" type="ORF">HYC85_017759</name>
</gene>
<dbReference type="GO" id="GO:0048544">
    <property type="term" value="P:recognition of pollen"/>
    <property type="evidence" value="ECO:0007669"/>
    <property type="project" value="InterPro"/>
</dbReference>
<comment type="caution">
    <text evidence="10">The sequence shown here is derived from an EMBL/GenBank/DDBJ whole genome shotgun (WGS) entry which is preliminary data.</text>
</comment>
<dbReference type="AlphaFoldDB" id="A0A7J7GSC0"/>
<evidence type="ECO:0000256" key="3">
    <source>
        <dbReference type="ARBA" id="ARBA00023157"/>
    </source>
</evidence>
<comment type="catalytic activity">
    <reaction evidence="4">
        <text>L-threonyl-[protein] + ATP = O-phospho-L-threonyl-[protein] + ADP + H(+)</text>
        <dbReference type="Rhea" id="RHEA:46608"/>
        <dbReference type="Rhea" id="RHEA-COMP:11060"/>
        <dbReference type="Rhea" id="RHEA-COMP:11605"/>
        <dbReference type="ChEBI" id="CHEBI:15378"/>
        <dbReference type="ChEBI" id="CHEBI:30013"/>
        <dbReference type="ChEBI" id="CHEBI:30616"/>
        <dbReference type="ChEBI" id="CHEBI:61977"/>
        <dbReference type="ChEBI" id="CHEBI:456216"/>
        <dbReference type="EC" id="2.7.11.1"/>
    </reaction>
</comment>
<evidence type="ECO:0000256" key="4">
    <source>
        <dbReference type="ARBA" id="ARBA00047899"/>
    </source>
</evidence>
<reference evidence="11" key="1">
    <citation type="journal article" date="2020" name="Nat. Commun.">
        <title>Genome assembly of wild tea tree DASZ reveals pedigree and selection history of tea varieties.</title>
        <authorList>
            <person name="Zhang W."/>
            <person name="Zhang Y."/>
            <person name="Qiu H."/>
            <person name="Guo Y."/>
            <person name="Wan H."/>
            <person name="Zhang X."/>
            <person name="Scossa F."/>
            <person name="Alseekh S."/>
            <person name="Zhang Q."/>
            <person name="Wang P."/>
            <person name="Xu L."/>
            <person name="Schmidt M.H."/>
            <person name="Jia X."/>
            <person name="Li D."/>
            <person name="Zhu A."/>
            <person name="Guo F."/>
            <person name="Chen W."/>
            <person name="Ni D."/>
            <person name="Usadel B."/>
            <person name="Fernie A.R."/>
            <person name="Wen W."/>
        </authorList>
    </citation>
    <scope>NUCLEOTIDE SEQUENCE [LARGE SCALE GENOMIC DNA]</scope>
    <source>
        <strain evidence="11">cv. G240</strain>
    </source>
</reference>
<protein>
    <recommendedName>
        <fullName evidence="1">non-specific serine/threonine protein kinase</fullName>
        <ecNumber evidence="1">2.7.11.1</ecNumber>
    </recommendedName>
</protein>
<evidence type="ECO:0000256" key="1">
    <source>
        <dbReference type="ARBA" id="ARBA00012513"/>
    </source>
</evidence>
<feature type="domain" description="Apple" evidence="9">
    <location>
        <begin position="189"/>
        <end position="272"/>
    </location>
</feature>
<reference evidence="10 11" key="2">
    <citation type="submission" date="2020-07" db="EMBL/GenBank/DDBJ databases">
        <title>Genome assembly of wild tea tree DASZ reveals pedigree and selection history of tea varieties.</title>
        <authorList>
            <person name="Zhang W."/>
        </authorList>
    </citation>
    <scope>NUCLEOTIDE SEQUENCE [LARGE SCALE GENOMIC DNA]</scope>
    <source>
        <strain evidence="11">cv. G240</strain>
        <tissue evidence="10">Leaf</tissue>
    </source>
</reference>
<accession>A0A7J7GSC0</accession>
<evidence type="ECO:0000259" key="9">
    <source>
        <dbReference type="PROSITE" id="PS50948"/>
    </source>
</evidence>
<dbReference type="PANTHER" id="PTHR32444:SF63">
    <property type="entry name" value="G-TYPE LECTIN S-RECEPTOR-LIKE SERINE_THREONINE-PROTEIN KINASE RKS1"/>
    <property type="match status" value="1"/>
</dbReference>
<dbReference type="SMART" id="SM00473">
    <property type="entry name" value="PAN_AP"/>
    <property type="match status" value="1"/>
</dbReference>
<sequence>MLPLMKLGVDRRTQLNRFLTSWKSRDDPGIGEYSLKIDLIGYPEFFLYKGLVRLWRTGPWNGVRWSGIPEMAPNVILDFSFVDNQNEVSMSDVIHDASIFSRMVVSESGTIERLIWHGDHQQWIVFWSAPKDQCDYYSHCGANGNCDSSVNATEFECRCLPGFEPKLARDWFLRDGSSGCKRKRRGDTCQNQEGFIKVSRAKLPYTLTALFNKTIGLKECETECLKSCSCQGYSSAEISLGGIESGCVTWHGDLMDTREFSSGGQDLYIRVDAVELDKTKGSSLEWRKRFEIILGIARGMSNISQNIHDQKAPFLLQPHKSLSRLNKSSPSKTPPTAGDLSHPSPCTTAIAVPKADLDAIT</sequence>
<dbReference type="Pfam" id="PF08276">
    <property type="entry name" value="PAN_2"/>
    <property type="match status" value="1"/>
</dbReference>
<keyword evidence="6" id="KW-0245">EGF-like domain</keyword>
<dbReference type="InterPro" id="IPR003609">
    <property type="entry name" value="Pan_app"/>
</dbReference>
<dbReference type="PROSITE" id="PS50948">
    <property type="entry name" value="PAN"/>
    <property type="match status" value="1"/>
</dbReference>
<keyword evidence="3 6" id="KW-1015">Disulfide bond</keyword>
<evidence type="ECO:0000259" key="8">
    <source>
        <dbReference type="PROSITE" id="PS50026"/>
    </source>
</evidence>
<feature type="region of interest" description="Disordered" evidence="7">
    <location>
        <begin position="323"/>
        <end position="346"/>
    </location>
</feature>
<keyword evidence="2" id="KW-0732">Signal</keyword>
<proteinExistence type="predicted"/>
<comment type="catalytic activity">
    <reaction evidence="5">
        <text>L-seryl-[protein] + ATP = O-phospho-L-seryl-[protein] + ADP + H(+)</text>
        <dbReference type="Rhea" id="RHEA:17989"/>
        <dbReference type="Rhea" id="RHEA-COMP:9863"/>
        <dbReference type="Rhea" id="RHEA-COMP:11604"/>
        <dbReference type="ChEBI" id="CHEBI:15378"/>
        <dbReference type="ChEBI" id="CHEBI:29999"/>
        <dbReference type="ChEBI" id="CHEBI:30616"/>
        <dbReference type="ChEBI" id="CHEBI:83421"/>
        <dbReference type="ChEBI" id="CHEBI:456216"/>
        <dbReference type="EC" id="2.7.11.1"/>
    </reaction>
</comment>
<dbReference type="InterPro" id="IPR000742">
    <property type="entry name" value="EGF"/>
</dbReference>
<evidence type="ECO:0000256" key="7">
    <source>
        <dbReference type="SAM" id="MobiDB-lite"/>
    </source>
</evidence>
<comment type="caution">
    <text evidence="6">Lacks conserved residue(s) required for the propagation of feature annotation.</text>
</comment>
<feature type="disulfide bond" evidence="6">
    <location>
        <begin position="140"/>
        <end position="157"/>
    </location>
</feature>
<dbReference type="Pfam" id="PF00954">
    <property type="entry name" value="S_locus_glycop"/>
    <property type="match status" value="1"/>
</dbReference>
<dbReference type="CDD" id="cd01098">
    <property type="entry name" value="PAN_AP_plant"/>
    <property type="match status" value="1"/>
</dbReference>
<name>A0A7J7GSC0_CAMSI</name>
<evidence type="ECO:0000256" key="5">
    <source>
        <dbReference type="ARBA" id="ARBA00048679"/>
    </source>
</evidence>